<dbReference type="InterPro" id="IPR050333">
    <property type="entry name" value="SLRP"/>
</dbReference>
<evidence type="ECO:0000313" key="3">
    <source>
        <dbReference type="EMBL" id="CAG2249551.1"/>
    </source>
</evidence>
<dbReference type="EMBL" id="CAJPWZ010002975">
    <property type="protein sequence ID" value="CAG2249551.1"/>
    <property type="molecule type" value="Genomic_DNA"/>
</dbReference>
<dbReference type="SMART" id="SM00369">
    <property type="entry name" value="LRR_TYP"/>
    <property type="match status" value="5"/>
</dbReference>
<keyword evidence="1" id="KW-0433">Leucine-rich repeat</keyword>
<dbReference type="InterPro" id="IPR001611">
    <property type="entry name" value="Leu-rich_rpt"/>
</dbReference>
<dbReference type="AlphaFoldDB" id="A0A8S3UV91"/>
<comment type="caution">
    <text evidence="3">The sequence shown here is derived from an EMBL/GenBank/DDBJ whole genome shotgun (WGS) entry which is preliminary data.</text>
</comment>
<accession>A0A8S3UV91</accession>
<dbReference type="Proteomes" id="UP000683360">
    <property type="component" value="Unassembled WGS sequence"/>
</dbReference>
<protein>
    <submittedName>
        <fullName evidence="3">Uncharacterized protein</fullName>
    </submittedName>
</protein>
<evidence type="ECO:0000256" key="2">
    <source>
        <dbReference type="ARBA" id="ARBA00022737"/>
    </source>
</evidence>
<keyword evidence="4" id="KW-1185">Reference proteome</keyword>
<dbReference type="InterPro" id="IPR003591">
    <property type="entry name" value="Leu-rich_rpt_typical-subtyp"/>
</dbReference>
<name>A0A8S3UV91_MYTED</name>
<dbReference type="Gene3D" id="3.80.10.10">
    <property type="entry name" value="Ribonuclease Inhibitor"/>
    <property type="match status" value="2"/>
</dbReference>
<sequence length="358" mass="41548">MNKLLELDISKNKLTTISIDAFDGLHNLKRLTLENNRLKDSYSYPLGVFKYLVSLVYLNIKFNNNDELLYSILPDDVISDLVKLESLELDIVDRRFSVYVFGDGFSRLSILKRIKTGACHIDIVNNQTFSNLPHLEFIDLSNCVIYHYVVGTLSERKQLVYLDMSNVLMKIDSFKDLFEEDIQSSKVKIVKANSMLEYSADLPLCFFRILNDTGIEELYITNNSFVVAENVHIKMCNAVPTTLKLLDFSNNKLTKFCFEIPYLVTLNLKNNFLARYLAHNSYMDNYTGTSELEKIDLSFNEIISLSFTIFHFQPKLKFINLSHNFLSNITFDLSHNINLQLLDLSSNRIKLFKKEQWI</sequence>
<dbReference type="PANTHER" id="PTHR45712">
    <property type="entry name" value="AGAP008170-PA"/>
    <property type="match status" value="1"/>
</dbReference>
<keyword evidence="2" id="KW-0677">Repeat</keyword>
<dbReference type="OrthoDB" id="8195690at2759"/>
<dbReference type="PANTHER" id="PTHR45712:SF30">
    <property type="entry name" value="LRRNT DOMAIN-CONTAINING PROTEIN"/>
    <property type="match status" value="1"/>
</dbReference>
<dbReference type="InterPro" id="IPR032675">
    <property type="entry name" value="LRR_dom_sf"/>
</dbReference>
<evidence type="ECO:0000256" key="1">
    <source>
        <dbReference type="ARBA" id="ARBA00022614"/>
    </source>
</evidence>
<dbReference type="Pfam" id="PF13855">
    <property type="entry name" value="LRR_8"/>
    <property type="match status" value="2"/>
</dbReference>
<organism evidence="3 4">
    <name type="scientific">Mytilus edulis</name>
    <name type="common">Blue mussel</name>
    <dbReference type="NCBI Taxonomy" id="6550"/>
    <lineage>
        <taxon>Eukaryota</taxon>
        <taxon>Metazoa</taxon>
        <taxon>Spiralia</taxon>
        <taxon>Lophotrochozoa</taxon>
        <taxon>Mollusca</taxon>
        <taxon>Bivalvia</taxon>
        <taxon>Autobranchia</taxon>
        <taxon>Pteriomorphia</taxon>
        <taxon>Mytilida</taxon>
        <taxon>Mytiloidea</taxon>
        <taxon>Mytilidae</taxon>
        <taxon>Mytilinae</taxon>
        <taxon>Mytilus</taxon>
    </lineage>
</organism>
<proteinExistence type="predicted"/>
<evidence type="ECO:0000313" key="4">
    <source>
        <dbReference type="Proteomes" id="UP000683360"/>
    </source>
</evidence>
<reference evidence="3" key="1">
    <citation type="submission" date="2021-03" db="EMBL/GenBank/DDBJ databases">
        <authorList>
            <person name="Bekaert M."/>
        </authorList>
    </citation>
    <scope>NUCLEOTIDE SEQUENCE</scope>
</reference>
<dbReference type="SUPFAM" id="SSF52058">
    <property type="entry name" value="L domain-like"/>
    <property type="match status" value="1"/>
</dbReference>
<gene>
    <name evidence="3" type="ORF">MEDL_61406</name>
</gene>